<organism evidence="4 5">
    <name type="scientific">Ziziphus jujuba</name>
    <name type="common">Chinese jujube</name>
    <name type="synonym">Ziziphus sativa</name>
    <dbReference type="NCBI Taxonomy" id="326968"/>
    <lineage>
        <taxon>Eukaryota</taxon>
        <taxon>Viridiplantae</taxon>
        <taxon>Streptophyta</taxon>
        <taxon>Embryophyta</taxon>
        <taxon>Tracheophyta</taxon>
        <taxon>Spermatophyta</taxon>
        <taxon>Magnoliopsida</taxon>
        <taxon>eudicotyledons</taxon>
        <taxon>Gunneridae</taxon>
        <taxon>Pentapetalae</taxon>
        <taxon>rosids</taxon>
        <taxon>fabids</taxon>
        <taxon>Rosales</taxon>
        <taxon>Rhamnaceae</taxon>
        <taxon>Paliureae</taxon>
        <taxon>Ziziphus</taxon>
    </lineage>
</organism>
<evidence type="ECO:0000313" key="4">
    <source>
        <dbReference type="Proteomes" id="UP001652623"/>
    </source>
</evidence>
<evidence type="ECO:0000259" key="3">
    <source>
        <dbReference type="PROSITE" id="PS50089"/>
    </source>
</evidence>
<evidence type="ECO:0000256" key="1">
    <source>
        <dbReference type="PROSITE-ProRule" id="PRU00175"/>
    </source>
</evidence>
<sequence>MSQLSVILQESVRREREAGTILGFLREQMDDVDGERVGRRRITLKERLGLKGMGCCGAAWGFRPTAISVRDNDDDNEDDEEQHQQQQQQQQQRQRRQGQETETVNAGQAPTENNTDPSCTDPVNTASGMNLAAALAAERQFRATNETEGVSAGSTSNNNRSVSGSVAAETAPGTPLRVSLMRLLEETDGGDATEKEGVGTTLGNDSVCCVCMGRKKGAAFIPCGHTFCRVCSRELWLNRGSCPLCNRSILEILDIF</sequence>
<evidence type="ECO:0000256" key="2">
    <source>
        <dbReference type="SAM" id="MobiDB-lite"/>
    </source>
</evidence>
<keyword evidence="1" id="KW-0862">Zinc</keyword>
<protein>
    <submittedName>
        <fullName evidence="5">Uncharacterized protein LOC107409202 isoform X1</fullName>
    </submittedName>
</protein>
<dbReference type="SUPFAM" id="SSF57850">
    <property type="entry name" value="RING/U-box"/>
    <property type="match status" value="1"/>
</dbReference>
<name>A0A6P3Z3X0_ZIZJJ</name>
<keyword evidence="4" id="KW-1185">Reference proteome</keyword>
<dbReference type="KEGG" id="zju:107409202"/>
<dbReference type="GeneID" id="107409202"/>
<proteinExistence type="predicted"/>
<feature type="region of interest" description="Disordered" evidence="2">
    <location>
        <begin position="145"/>
        <end position="170"/>
    </location>
</feature>
<dbReference type="SMART" id="SM00184">
    <property type="entry name" value="RING"/>
    <property type="match status" value="1"/>
</dbReference>
<feature type="region of interest" description="Disordered" evidence="2">
    <location>
        <begin position="68"/>
        <end position="126"/>
    </location>
</feature>
<dbReference type="InParanoid" id="A0A6P3Z3X0"/>
<feature type="domain" description="RING-type" evidence="3">
    <location>
        <begin position="208"/>
        <end position="246"/>
    </location>
</feature>
<dbReference type="PROSITE" id="PS50089">
    <property type="entry name" value="ZF_RING_2"/>
    <property type="match status" value="1"/>
</dbReference>
<evidence type="ECO:0000313" key="5">
    <source>
        <dbReference type="RefSeq" id="XP_015872124.2"/>
    </source>
</evidence>
<dbReference type="RefSeq" id="XP_015872124.2">
    <property type="nucleotide sequence ID" value="XM_016016638.4"/>
</dbReference>
<gene>
    <name evidence="5" type="primary">LOC107409202</name>
</gene>
<reference evidence="4" key="1">
    <citation type="submission" date="2025-05" db="UniProtKB">
        <authorList>
            <consortium name="RefSeq"/>
        </authorList>
    </citation>
    <scope>NUCLEOTIDE SEQUENCE [LARGE SCALE GENOMIC DNA]</scope>
</reference>
<dbReference type="GO" id="GO:0008270">
    <property type="term" value="F:zinc ion binding"/>
    <property type="evidence" value="ECO:0007669"/>
    <property type="project" value="UniProtKB-KW"/>
</dbReference>
<dbReference type="PANTHER" id="PTHR46629">
    <property type="entry name" value="OS01G0917900 PROTEIN"/>
    <property type="match status" value="1"/>
</dbReference>
<dbReference type="InterPro" id="IPR013083">
    <property type="entry name" value="Znf_RING/FYVE/PHD"/>
</dbReference>
<accession>A0A6P3Z3X0</accession>
<keyword evidence="1" id="KW-0479">Metal-binding</keyword>
<feature type="compositionally biased region" description="Acidic residues" evidence="2">
    <location>
        <begin position="72"/>
        <end position="81"/>
    </location>
</feature>
<dbReference type="Gene3D" id="3.30.40.10">
    <property type="entry name" value="Zinc/RING finger domain, C3HC4 (zinc finger)"/>
    <property type="match status" value="1"/>
</dbReference>
<dbReference type="Pfam" id="PF13920">
    <property type="entry name" value="zf-C3HC4_3"/>
    <property type="match status" value="1"/>
</dbReference>
<feature type="compositionally biased region" description="Polar residues" evidence="2">
    <location>
        <begin position="101"/>
        <end position="126"/>
    </location>
</feature>
<dbReference type="InterPro" id="IPR001841">
    <property type="entry name" value="Znf_RING"/>
</dbReference>
<dbReference type="Proteomes" id="UP001652623">
    <property type="component" value="Chromosome 1"/>
</dbReference>
<dbReference type="CDD" id="cd16449">
    <property type="entry name" value="RING-HC"/>
    <property type="match status" value="1"/>
</dbReference>
<keyword evidence="1" id="KW-0863">Zinc-finger</keyword>
<reference evidence="5" key="2">
    <citation type="submission" date="2025-08" db="UniProtKB">
        <authorList>
            <consortium name="RefSeq"/>
        </authorList>
    </citation>
    <scope>IDENTIFICATION</scope>
    <source>
        <tissue evidence="5">Seedling</tissue>
    </source>
</reference>
<dbReference type="AlphaFoldDB" id="A0A6P3Z3X0"/>
<feature type="compositionally biased region" description="Polar residues" evidence="2">
    <location>
        <begin position="145"/>
        <end position="164"/>
    </location>
</feature>